<accession>A0ABV8LD38</accession>
<organism evidence="2 3">
    <name type="scientific">Nocardia rhizosphaerae</name>
    <dbReference type="NCBI Taxonomy" id="1691571"/>
    <lineage>
        <taxon>Bacteria</taxon>
        <taxon>Bacillati</taxon>
        <taxon>Actinomycetota</taxon>
        <taxon>Actinomycetes</taxon>
        <taxon>Mycobacteriales</taxon>
        <taxon>Nocardiaceae</taxon>
        <taxon>Nocardia</taxon>
    </lineage>
</organism>
<keyword evidence="1" id="KW-1133">Transmembrane helix</keyword>
<evidence type="ECO:0000313" key="2">
    <source>
        <dbReference type="EMBL" id="MFC4128204.1"/>
    </source>
</evidence>
<keyword evidence="3" id="KW-1185">Reference proteome</keyword>
<dbReference type="RefSeq" id="WP_378553938.1">
    <property type="nucleotide sequence ID" value="NZ_JBHSBA010000015.1"/>
</dbReference>
<gene>
    <name evidence="2" type="ORF">ACFOW8_25085</name>
</gene>
<keyword evidence="1" id="KW-0812">Transmembrane</keyword>
<dbReference type="EMBL" id="JBHSBA010000015">
    <property type="protein sequence ID" value="MFC4128204.1"/>
    <property type="molecule type" value="Genomic_DNA"/>
</dbReference>
<evidence type="ECO:0000313" key="3">
    <source>
        <dbReference type="Proteomes" id="UP001595767"/>
    </source>
</evidence>
<proteinExistence type="predicted"/>
<comment type="caution">
    <text evidence="2">The sequence shown here is derived from an EMBL/GenBank/DDBJ whole genome shotgun (WGS) entry which is preliminary data.</text>
</comment>
<protein>
    <submittedName>
        <fullName evidence="2">Uncharacterized protein</fullName>
    </submittedName>
</protein>
<reference evidence="3" key="1">
    <citation type="journal article" date="2019" name="Int. J. Syst. Evol. Microbiol.">
        <title>The Global Catalogue of Microorganisms (GCM) 10K type strain sequencing project: providing services to taxonomists for standard genome sequencing and annotation.</title>
        <authorList>
            <consortium name="The Broad Institute Genomics Platform"/>
            <consortium name="The Broad Institute Genome Sequencing Center for Infectious Disease"/>
            <person name="Wu L."/>
            <person name="Ma J."/>
        </authorList>
    </citation>
    <scope>NUCLEOTIDE SEQUENCE [LARGE SCALE GENOMIC DNA]</scope>
    <source>
        <strain evidence="3">CGMCC 4.7204</strain>
    </source>
</reference>
<name>A0ABV8LD38_9NOCA</name>
<feature type="transmembrane region" description="Helical" evidence="1">
    <location>
        <begin position="34"/>
        <end position="55"/>
    </location>
</feature>
<evidence type="ECO:0000256" key="1">
    <source>
        <dbReference type="SAM" id="Phobius"/>
    </source>
</evidence>
<sequence length="56" mass="5658">MALLGLAFIAAMAAGCLRFIINCDPTYLPIGRTLLIAAAISGITSTLAVVAAVIIP</sequence>
<dbReference type="Proteomes" id="UP001595767">
    <property type="component" value="Unassembled WGS sequence"/>
</dbReference>
<keyword evidence="1" id="KW-0472">Membrane</keyword>